<dbReference type="AlphaFoldDB" id="A0A6C0BR20"/>
<dbReference type="EMBL" id="MN739234">
    <property type="protein sequence ID" value="QHS94837.1"/>
    <property type="molecule type" value="Genomic_DNA"/>
</dbReference>
<evidence type="ECO:0000259" key="1">
    <source>
        <dbReference type="PROSITE" id="PS00028"/>
    </source>
</evidence>
<protein>
    <recommendedName>
        <fullName evidence="1">C2H2-type domain-containing protein</fullName>
    </recommendedName>
</protein>
<dbReference type="PROSITE" id="PS00028">
    <property type="entry name" value="ZINC_FINGER_C2H2_1"/>
    <property type="match status" value="1"/>
</dbReference>
<feature type="domain" description="C2H2-type" evidence="1">
    <location>
        <begin position="47"/>
        <end position="69"/>
    </location>
</feature>
<dbReference type="SMART" id="SM00355">
    <property type="entry name" value="ZnF_C2H2"/>
    <property type="match status" value="2"/>
</dbReference>
<evidence type="ECO:0000313" key="2">
    <source>
        <dbReference type="EMBL" id="QHS94837.1"/>
    </source>
</evidence>
<reference evidence="2" key="1">
    <citation type="journal article" date="2020" name="Nature">
        <title>Giant virus diversity and host interactions through global metagenomics.</title>
        <authorList>
            <person name="Schulz F."/>
            <person name="Roux S."/>
            <person name="Paez-Espino D."/>
            <person name="Jungbluth S."/>
            <person name="Walsh D.A."/>
            <person name="Denef V.J."/>
            <person name="McMahon K.D."/>
            <person name="Konstantinidis K.T."/>
            <person name="Eloe-Fadrosh E.A."/>
            <person name="Kyrpides N.C."/>
            <person name="Woyke T."/>
        </authorList>
    </citation>
    <scope>NUCLEOTIDE SEQUENCE</scope>
    <source>
        <strain evidence="2">GVMAG-M-3300018428-16</strain>
    </source>
</reference>
<organism evidence="2">
    <name type="scientific">viral metagenome</name>
    <dbReference type="NCBI Taxonomy" id="1070528"/>
    <lineage>
        <taxon>unclassified sequences</taxon>
        <taxon>metagenomes</taxon>
        <taxon>organismal metagenomes</taxon>
    </lineage>
</organism>
<accession>A0A6C0BR20</accession>
<name>A0A6C0BR20_9ZZZZ</name>
<dbReference type="InterPro" id="IPR013087">
    <property type="entry name" value="Znf_C2H2_type"/>
</dbReference>
<proteinExistence type="predicted"/>
<sequence>MLKYKIVCTECPDFSTNNDKDYQRHCFTKKHQNNCFGTWPEQKIFECEKCEFICYKKSNYEKHLTTNKHKLRCDNESSSERKTFNCLCGKTYKHQSSLCNHKKNCSIKEEKKEEKEEKDILIERRIENLLKNQEDILQMLYEIKLKLNSN</sequence>